<comment type="caution">
    <text evidence="2">The sequence shown here is derived from an EMBL/GenBank/DDBJ whole genome shotgun (WGS) entry which is preliminary data.</text>
</comment>
<dbReference type="EMBL" id="JAINUF010000002">
    <property type="protein sequence ID" value="KAJ8374281.1"/>
    <property type="molecule type" value="Genomic_DNA"/>
</dbReference>
<dbReference type="GO" id="GO:0007283">
    <property type="term" value="P:spermatogenesis"/>
    <property type="evidence" value="ECO:0007669"/>
    <property type="project" value="InterPro"/>
</dbReference>
<dbReference type="Proteomes" id="UP001152622">
    <property type="component" value="Chromosome 2"/>
</dbReference>
<reference evidence="2" key="1">
    <citation type="journal article" date="2023" name="Science">
        <title>Genome structures resolve the early diversification of teleost fishes.</title>
        <authorList>
            <person name="Parey E."/>
            <person name="Louis A."/>
            <person name="Montfort J."/>
            <person name="Bouchez O."/>
            <person name="Roques C."/>
            <person name="Iampietro C."/>
            <person name="Lluch J."/>
            <person name="Castinel A."/>
            <person name="Donnadieu C."/>
            <person name="Desvignes T."/>
            <person name="Floi Bucao C."/>
            <person name="Jouanno E."/>
            <person name="Wen M."/>
            <person name="Mejri S."/>
            <person name="Dirks R."/>
            <person name="Jansen H."/>
            <person name="Henkel C."/>
            <person name="Chen W.J."/>
            <person name="Zahm M."/>
            <person name="Cabau C."/>
            <person name="Klopp C."/>
            <person name="Thompson A.W."/>
            <person name="Robinson-Rechavi M."/>
            <person name="Braasch I."/>
            <person name="Lecointre G."/>
            <person name="Bobe J."/>
            <person name="Postlethwait J.H."/>
            <person name="Berthelot C."/>
            <person name="Roest Crollius H."/>
            <person name="Guiguen Y."/>
        </authorList>
    </citation>
    <scope>NUCLEOTIDE SEQUENCE</scope>
    <source>
        <strain evidence="2">WJC10195</strain>
    </source>
</reference>
<feature type="region of interest" description="Disordered" evidence="1">
    <location>
        <begin position="20"/>
        <end position="111"/>
    </location>
</feature>
<dbReference type="OrthoDB" id="9930656at2759"/>
<keyword evidence="3" id="KW-1185">Reference proteome</keyword>
<dbReference type="AlphaFoldDB" id="A0A9Q1J8F1"/>
<gene>
    <name evidence="2" type="ORF">SKAU_G00048610</name>
</gene>
<feature type="compositionally biased region" description="Polar residues" evidence="1">
    <location>
        <begin position="24"/>
        <end position="43"/>
    </location>
</feature>
<dbReference type="PANTHER" id="PTHR47228">
    <property type="entry name" value="SPERMATOGENESIS-ASSOCIATED PROTEIN 16"/>
    <property type="match status" value="1"/>
</dbReference>
<proteinExistence type="predicted"/>
<dbReference type="InterPro" id="IPR029161">
    <property type="entry name" value="SPATA16"/>
</dbReference>
<accession>A0A9Q1J8F1</accession>
<evidence type="ECO:0000256" key="1">
    <source>
        <dbReference type="SAM" id="MobiDB-lite"/>
    </source>
</evidence>
<feature type="compositionally biased region" description="Basic and acidic residues" evidence="1">
    <location>
        <begin position="81"/>
        <end position="99"/>
    </location>
</feature>
<dbReference type="PANTHER" id="PTHR47228:SF1">
    <property type="entry name" value="SPERMATOGENESIS-ASSOCIATED PROTEIN 16"/>
    <property type="match status" value="1"/>
</dbReference>
<evidence type="ECO:0000313" key="2">
    <source>
        <dbReference type="EMBL" id="KAJ8374281.1"/>
    </source>
</evidence>
<protein>
    <submittedName>
        <fullName evidence="2">Uncharacterized protein</fullName>
    </submittedName>
</protein>
<evidence type="ECO:0000313" key="3">
    <source>
        <dbReference type="Proteomes" id="UP001152622"/>
    </source>
</evidence>
<name>A0A9Q1J8F1_SYNKA</name>
<organism evidence="2 3">
    <name type="scientific">Synaphobranchus kaupii</name>
    <name type="common">Kaup's arrowtooth eel</name>
    <dbReference type="NCBI Taxonomy" id="118154"/>
    <lineage>
        <taxon>Eukaryota</taxon>
        <taxon>Metazoa</taxon>
        <taxon>Chordata</taxon>
        <taxon>Craniata</taxon>
        <taxon>Vertebrata</taxon>
        <taxon>Euteleostomi</taxon>
        <taxon>Actinopterygii</taxon>
        <taxon>Neopterygii</taxon>
        <taxon>Teleostei</taxon>
        <taxon>Anguilliformes</taxon>
        <taxon>Synaphobranchidae</taxon>
        <taxon>Synaphobranchus</taxon>
    </lineage>
</organism>
<feature type="compositionally biased region" description="Basic residues" evidence="1">
    <location>
        <begin position="65"/>
        <end position="80"/>
    </location>
</feature>
<dbReference type="GO" id="GO:0005794">
    <property type="term" value="C:Golgi apparatus"/>
    <property type="evidence" value="ECO:0007669"/>
    <property type="project" value="InterPro"/>
</dbReference>
<dbReference type="Pfam" id="PF15015">
    <property type="entry name" value="NYD-SP12_N"/>
    <property type="match status" value="1"/>
</dbReference>
<sequence>MFTGFSVPVENSRGFESHFCPFSGDSTAASSNRKSLSVRTSTGMGPGTEEPRNRSQTAPGGAAEHKRRRKTGGGRPKRRKNESGARGREEERSEEERARPGRGVEAGPTPAFRRVPFKSVLEAESILAYGDKRDATQKPGNFPESSAPQLKCQTAEILGPPSGPNLSFLPQIDKWLHVALQDANSYYRRKKYAIAASRFTAALELCSKGAVLGRAFDADYEDISKVTGFIQSKLVTCYLRMRRPDLALNHSHR</sequence>